<proteinExistence type="predicted"/>
<comment type="caution">
    <text evidence="1">The sequence shown here is derived from an EMBL/GenBank/DDBJ whole genome shotgun (WGS) entry which is preliminary data.</text>
</comment>
<organism evidence="1 2">
    <name type="scientific">Mesorhizobium sanjuanii</name>
    <dbReference type="NCBI Taxonomy" id="2037900"/>
    <lineage>
        <taxon>Bacteria</taxon>
        <taxon>Pseudomonadati</taxon>
        <taxon>Pseudomonadota</taxon>
        <taxon>Alphaproteobacteria</taxon>
        <taxon>Hyphomicrobiales</taxon>
        <taxon>Phyllobacteriaceae</taxon>
        <taxon>Mesorhizobium</taxon>
    </lineage>
</organism>
<accession>A0A2A6FDN3</accession>
<reference evidence="1 2" key="1">
    <citation type="submission" date="2017-09" db="EMBL/GenBank/DDBJ databases">
        <title>Mesorhizobum sanjuanii sp. nov. isolated from nodules of Lotus tenuis in saline-alkaline lowlands of Flooding Pampa.</title>
        <authorList>
            <person name="Sannazzaro A.I."/>
            <person name="Torres Tejerizo G.A."/>
            <person name="Fontana F."/>
            <person name="Cumpa Velazquez L.M."/>
            <person name="Hansen L."/>
            <person name="Pistorio M."/>
            <person name="Estrella M.J."/>
        </authorList>
    </citation>
    <scope>NUCLEOTIDE SEQUENCE [LARGE SCALE GENOMIC DNA]</scope>
    <source>
        <strain evidence="1 2">BSA136</strain>
    </source>
</reference>
<gene>
    <name evidence="1" type="ORF">CN311_16060</name>
</gene>
<keyword evidence="2" id="KW-1185">Reference proteome</keyword>
<dbReference type="Proteomes" id="UP000219182">
    <property type="component" value="Unassembled WGS sequence"/>
</dbReference>
<evidence type="ECO:0000313" key="1">
    <source>
        <dbReference type="EMBL" id="PDQ20080.1"/>
    </source>
</evidence>
<sequence>MVGIERRRPLSSSVGDYDVPPHRPAVFIHRYDSGDGHIIQRKVRAQRNLHQRLIAGSDVQRPDALHDRDWRREERDDGALIDAAFQDNGRKGIELSYIQFARWRIAGFGRLTKTNGDLRRVGG</sequence>
<protein>
    <submittedName>
        <fullName evidence="1">Uncharacterized protein</fullName>
    </submittedName>
</protein>
<dbReference type="EMBL" id="NWQG01000097">
    <property type="protein sequence ID" value="PDQ20080.1"/>
    <property type="molecule type" value="Genomic_DNA"/>
</dbReference>
<name>A0A2A6FDN3_9HYPH</name>
<dbReference type="AlphaFoldDB" id="A0A2A6FDN3"/>
<evidence type="ECO:0000313" key="2">
    <source>
        <dbReference type="Proteomes" id="UP000219182"/>
    </source>
</evidence>